<comment type="caution">
    <text evidence="1">The sequence shown here is derived from an EMBL/GenBank/DDBJ whole genome shotgun (WGS) entry which is preliminary data.</text>
</comment>
<proteinExistence type="predicted"/>
<evidence type="ECO:0000313" key="2">
    <source>
        <dbReference type="Proteomes" id="UP000702425"/>
    </source>
</evidence>
<keyword evidence="2" id="KW-1185">Reference proteome</keyword>
<accession>A0ABX2CU86</accession>
<organism evidence="1 2">
    <name type="scientific">Microcoleus asticus IPMA8</name>
    <dbReference type="NCBI Taxonomy" id="2563858"/>
    <lineage>
        <taxon>Bacteria</taxon>
        <taxon>Bacillati</taxon>
        <taxon>Cyanobacteriota</taxon>
        <taxon>Cyanophyceae</taxon>
        <taxon>Oscillatoriophycideae</taxon>
        <taxon>Oscillatoriales</taxon>
        <taxon>Microcoleaceae</taxon>
        <taxon>Microcoleus</taxon>
        <taxon>Microcoleus asticus</taxon>
    </lineage>
</organism>
<gene>
    <name evidence="1" type="ORF">E5S67_01690</name>
</gene>
<evidence type="ECO:0008006" key="3">
    <source>
        <dbReference type="Google" id="ProtNLM"/>
    </source>
</evidence>
<evidence type="ECO:0000313" key="1">
    <source>
        <dbReference type="EMBL" id="NQE33967.1"/>
    </source>
</evidence>
<dbReference type="SUPFAM" id="SSF110849">
    <property type="entry name" value="ParB/Sulfiredoxin"/>
    <property type="match status" value="1"/>
</dbReference>
<dbReference type="EMBL" id="SRRZ01000023">
    <property type="protein sequence ID" value="NQE33967.1"/>
    <property type="molecule type" value="Genomic_DNA"/>
</dbReference>
<protein>
    <recommendedName>
        <fullName evidence="3">ParB/Sulfiredoxin domain-containing protein</fullName>
    </recommendedName>
</protein>
<dbReference type="InterPro" id="IPR036086">
    <property type="entry name" value="ParB/Sulfiredoxin_sf"/>
</dbReference>
<reference evidence="1 2" key="1">
    <citation type="journal article" date="2020" name="Sci. Rep.">
        <title>A novel cyanobacterial geosmin producer, revising GeoA distribution and dispersion patterns in Bacteria.</title>
        <authorList>
            <person name="Churro C."/>
            <person name="Semedo-Aguiar A.P."/>
            <person name="Silva A.D."/>
            <person name="Pereira-Leal J.B."/>
            <person name="Leite R.B."/>
        </authorList>
    </citation>
    <scope>NUCLEOTIDE SEQUENCE [LARGE SCALE GENOMIC DNA]</scope>
    <source>
        <strain evidence="1 2">IPMA8</strain>
    </source>
</reference>
<dbReference type="RefSeq" id="WP_246276683.1">
    <property type="nucleotide sequence ID" value="NZ_CAWPPK010000146.1"/>
</dbReference>
<name>A0ABX2CU86_9CYAN</name>
<dbReference type="Proteomes" id="UP000702425">
    <property type="component" value="Unassembled WGS sequence"/>
</dbReference>
<sequence length="409" mass="45520">MQSEADDREPQALIVLPGGIGGCTSCAAKQLRIDPEFQSLIPPLSKDEKAALQASILEEGCRDPLVVWVEEKLLIDGHNRFAICTAHGIPYKIVEMSFDSRNAVKVWTIANQLGRRSLTPESVSYLRGTWYELTKESHGGKRSANCHFDSLTDKISPDRASCQNGSLTDKTMPDEASCQNDHLTDKTMPEGASCQNGSLTDKTARELGERFKASPRTIYRDAQFTRAVDALSFIGGDEVKWKILNRSAGLTKKQVIALANDTRSNPAQVAKTLQGRDKKVKPEGEPKIAHHLTLKIGSLVEVYAPDRQDVNGRLGRIQSVGEKTATVWMRHIPTLAMNLHTFKHSALTARPLENQPGLQEICDRTDRLHKLGNLDPFEVEILNLLERATVLTPTELQYLEQIEDRHKLD</sequence>